<dbReference type="AlphaFoldDB" id="U6MXE7"/>
<feature type="region of interest" description="Disordered" evidence="1">
    <location>
        <begin position="562"/>
        <end position="627"/>
    </location>
</feature>
<feature type="region of interest" description="Disordered" evidence="1">
    <location>
        <begin position="182"/>
        <end position="208"/>
    </location>
</feature>
<name>U6MXE7_9EIME</name>
<gene>
    <name evidence="3" type="ORF">ENH_00039800</name>
</gene>
<feature type="transmembrane region" description="Helical" evidence="2">
    <location>
        <begin position="827"/>
        <end position="845"/>
    </location>
</feature>
<dbReference type="EMBL" id="HG724698">
    <property type="protein sequence ID" value="CDJ67693.1"/>
    <property type="molecule type" value="Genomic_DNA"/>
</dbReference>
<keyword evidence="2" id="KW-0812">Transmembrane</keyword>
<evidence type="ECO:0000256" key="1">
    <source>
        <dbReference type="SAM" id="MobiDB-lite"/>
    </source>
</evidence>
<feature type="region of interest" description="Disordered" evidence="1">
    <location>
        <begin position="648"/>
        <end position="710"/>
    </location>
</feature>
<dbReference type="RefSeq" id="XP_013436160.1">
    <property type="nucleotide sequence ID" value="XM_013580706.1"/>
</dbReference>
<proteinExistence type="predicted"/>
<keyword evidence="4" id="KW-1185">Reference proteome</keyword>
<sequence>MSLAMMDPGLGLPGLETFTAEVCNQTHPNAADSPAATGLIEPSPYGPANEATNTKCLRIGKSLRCGQASCGYNLLAALASIAALITILYACFRVYNRAKGRRTQRRRLSDTDTDDSDSDRLIVSLCENSSDEDELEAPESPTETYVPASKRPRMDRAQELGHTTGRPQQQQTAIRVSVIKFQPKSQGQSEPQPSSPPHTSATASLSAPVQTGMHQQAVGGPWGLALEQEAALGHGEGARQQAIGQREASIAVESLGGPWGPALQQEAALGRGEGARPAARHPVTEPVGQGNMQRHISLFDAQSGFPIIFSPCAGTSDSDSDERSSTATTQSAPILASLLAPSPKEEDYLSHPFARLPVVRGRRGPYYVDFEGALFAENVTQNPLPLLRLVHGLLSQQEIAGEQLEFLATLGSKLAAHATKLHRLGLRYATPSRACERLGTRFLVLDAVVSTAIVLEQKVSLQLWRRFVSTISHEYPKPPASMTNRGRRFFLANFAVLLSNAVKTLKMGFRPSAEELVLLKRMLFCAPYSPPRYKAEGYDAWRFSELVHQGSTGTPSARTAEASSAKFSEASRDVAPKPYPGTSARLIRSARAKAPSRIRRETSGSFAGSPAGSPAESSKPAAASAQPPHEANIGFLYQVPAPTHSGPYRGPFSGVFPGTSDGMSLESRSGSAFHTVRRRREGAEEPHRIPLSGSSARNESHSPRPVSSIEHFPGPSASGSYLPPLASAETSAEISGLPLSPYLFPLLHLLLDYLLERLLDHLLEGLPKRLLVFLRYPLLVDMLVDIFQCTNLLVPSLDRLLRASLNELLDPLLGLLYFMLKRLWTRMLGPLLCPSASPLVGSFLAMKLWEVRKPECLWILMVALMMALLEVLKLLVCLLKEALTVTLIPLRECLVGDLLGPLNRRLRTNKGPLLCFHLAPIRKMEHAPTVVLISSGHQ</sequence>
<dbReference type="VEuPathDB" id="ToxoDB:ENH_00039800"/>
<feature type="compositionally biased region" description="Low complexity" evidence="1">
    <location>
        <begin position="603"/>
        <end position="627"/>
    </location>
</feature>
<feature type="transmembrane region" description="Helical" evidence="2">
    <location>
        <begin position="72"/>
        <end position="95"/>
    </location>
</feature>
<evidence type="ECO:0000313" key="3">
    <source>
        <dbReference type="EMBL" id="CDJ67693.1"/>
    </source>
</evidence>
<feature type="compositionally biased region" description="Basic residues" evidence="1">
    <location>
        <begin position="588"/>
        <end position="597"/>
    </location>
</feature>
<keyword evidence="2" id="KW-1133">Transmembrane helix</keyword>
<reference evidence="3" key="1">
    <citation type="submission" date="2013-10" db="EMBL/GenBank/DDBJ databases">
        <title>Genomic analysis of the causative agents of coccidiosis in chickens.</title>
        <authorList>
            <person name="Reid A.J."/>
            <person name="Blake D."/>
            <person name="Billington K."/>
            <person name="Browne H."/>
            <person name="Dunn M."/>
            <person name="Hung S."/>
            <person name="Kawahara F."/>
            <person name="Miranda-Saavedra D."/>
            <person name="Mourier T."/>
            <person name="Nagra H."/>
            <person name="Otto T.D."/>
            <person name="Rawlings N."/>
            <person name="Sanchez A."/>
            <person name="Sanders M."/>
            <person name="Subramaniam C."/>
            <person name="Tay Y."/>
            <person name="Dear P."/>
            <person name="Doerig C."/>
            <person name="Gruber A."/>
            <person name="Parkinson J."/>
            <person name="Shirley M."/>
            <person name="Wan K.L."/>
            <person name="Berriman M."/>
            <person name="Tomley F."/>
            <person name="Pain A."/>
        </authorList>
    </citation>
    <scope>NUCLEOTIDE SEQUENCE [LARGE SCALE GENOMIC DNA]</scope>
    <source>
        <strain evidence="3">Houghton</strain>
    </source>
</reference>
<dbReference type="GeneID" id="25474138"/>
<dbReference type="OrthoDB" id="347900at2759"/>
<feature type="region of interest" description="Disordered" evidence="1">
    <location>
        <begin position="128"/>
        <end position="153"/>
    </location>
</feature>
<organism evidence="3 4">
    <name type="scientific">Eimeria necatrix</name>
    <dbReference type="NCBI Taxonomy" id="51315"/>
    <lineage>
        <taxon>Eukaryota</taxon>
        <taxon>Sar</taxon>
        <taxon>Alveolata</taxon>
        <taxon>Apicomplexa</taxon>
        <taxon>Conoidasida</taxon>
        <taxon>Coccidia</taxon>
        <taxon>Eucoccidiorida</taxon>
        <taxon>Eimeriorina</taxon>
        <taxon>Eimeriidae</taxon>
        <taxon>Eimeria</taxon>
    </lineage>
</organism>
<dbReference type="Proteomes" id="UP000030754">
    <property type="component" value="Unassembled WGS sequence"/>
</dbReference>
<accession>U6MXE7</accession>
<keyword evidence="2" id="KW-0472">Membrane</keyword>
<feature type="transmembrane region" description="Helical" evidence="2">
    <location>
        <begin position="857"/>
        <end position="879"/>
    </location>
</feature>
<evidence type="ECO:0000313" key="4">
    <source>
        <dbReference type="Proteomes" id="UP000030754"/>
    </source>
</evidence>
<reference evidence="3" key="2">
    <citation type="submission" date="2013-10" db="EMBL/GenBank/DDBJ databases">
        <authorList>
            <person name="Aslett M."/>
        </authorList>
    </citation>
    <scope>NUCLEOTIDE SEQUENCE [LARGE SCALE GENOMIC DNA]</scope>
    <source>
        <strain evidence="3">Houghton</strain>
    </source>
</reference>
<protein>
    <submittedName>
        <fullName evidence="3">Uncharacterized protein</fullName>
    </submittedName>
</protein>
<feature type="region of interest" description="Disordered" evidence="1">
    <location>
        <begin position="310"/>
        <end position="332"/>
    </location>
</feature>
<feature type="region of interest" description="Disordered" evidence="1">
    <location>
        <begin position="102"/>
        <end position="121"/>
    </location>
</feature>
<evidence type="ECO:0000256" key="2">
    <source>
        <dbReference type="SAM" id="Phobius"/>
    </source>
</evidence>